<dbReference type="EMBL" id="OW240915">
    <property type="protein sequence ID" value="CAH2283382.1"/>
    <property type="molecule type" value="Genomic_DNA"/>
</dbReference>
<dbReference type="AlphaFoldDB" id="A0AAD1W4T8"/>
<keyword evidence="3" id="KW-1185">Reference proteome</keyword>
<sequence length="86" mass="9803">MAPVILPVPAPERRHDAGSRPAVDDDVSRRCHDTTKPPDDDDKSGRHRGRRKRAPNIEDIKKNTGDEEIRPLEKGFECRNASWYIS</sequence>
<proteinExistence type="predicted"/>
<feature type="compositionally biased region" description="Pro residues" evidence="1">
    <location>
        <begin position="1"/>
        <end position="10"/>
    </location>
</feature>
<accession>A0AAD1W4T8</accession>
<feature type="compositionally biased region" description="Basic and acidic residues" evidence="1">
    <location>
        <begin position="55"/>
        <end position="66"/>
    </location>
</feature>
<reference evidence="2" key="1">
    <citation type="submission" date="2022-03" db="EMBL/GenBank/DDBJ databases">
        <authorList>
            <person name="Alioto T."/>
            <person name="Alioto T."/>
            <person name="Gomez Garrido J."/>
        </authorList>
    </citation>
    <scope>NUCLEOTIDE SEQUENCE</scope>
</reference>
<protein>
    <submittedName>
        <fullName evidence="2">Uncharacterized protein</fullName>
    </submittedName>
</protein>
<evidence type="ECO:0000313" key="3">
    <source>
        <dbReference type="Proteomes" id="UP001295444"/>
    </source>
</evidence>
<feature type="compositionally biased region" description="Basic residues" evidence="1">
    <location>
        <begin position="45"/>
        <end position="54"/>
    </location>
</feature>
<feature type="region of interest" description="Disordered" evidence="1">
    <location>
        <begin position="1"/>
        <end position="66"/>
    </location>
</feature>
<evidence type="ECO:0000256" key="1">
    <source>
        <dbReference type="SAM" id="MobiDB-lite"/>
    </source>
</evidence>
<gene>
    <name evidence="2" type="ORF">PECUL_23A027713</name>
</gene>
<feature type="compositionally biased region" description="Basic and acidic residues" evidence="1">
    <location>
        <begin position="11"/>
        <end position="38"/>
    </location>
</feature>
<evidence type="ECO:0000313" key="2">
    <source>
        <dbReference type="EMBL" id="CAH2283382.1"/>
    </source>
</evidence>
<dbReference type="Proteomes" id="UP001295444">
    <property type="component" value="Chromosome 04"/>
</dbReference>
<organism evidence="2 3">
    <name type="scientific">Pelobates cultripes</name>
    <name type="common">Western spadefoot toad</name>
    <dbReference type="NCBI Taxonomy" id="61616"/>
    <lineage>
        <taxon>Eukaryota</taxon>
        <taxon>Metazoa</taxon>
        <taxon>Chordata</taxon>
        <taxon>Craniata</taxon>
        <taxon>Vertebrata</taxon>
        <taxon>Euteleostomi</taxon>
        <taxon>Amphibia</taxon>
        <taxon>Batrachia</taxon>
        <taxon>Anura</taxon>
        <taxon>Pelobatoidea</taxon>
        <taxon>Pelobatidae</taxon>
        <taxon>Pelobates</taxon>
    </lineage>
</organism>
<name>A0AAD1W4T8_PELCU</name>